<dbReference type="Proteomes" id="UP000663879">
    <property type="component" value="Unassembled WGS sequence"/>
</dbReference>
<feature type="non-terminal residue" evidence="1">
    <location>
        <position position="54"/>
    </location>
</feature>
<reference evidence="1" key="1">
    <citation type="submission" date="2021-02" db="EMBL/GenBank/DDBJ databases">
        <authorList>
            <person name="Nowell W R."/>
        </authorList>
    </citation>
    <scope>NUCLEOTIDE SEQUENCE</scope>
    <source>
        <strain evidence="1">Ploen Becks lab</strain>
    </source>
</reference>
<evidence type="ECO:0000313" key="2">
    <source>
        <dbReference type="Proteomes" id="UP000663879"/>
    </source>
</evidence>
<organism evidence="1 2">
    <name type="scientific">Brachionus calyciflorus</name>
    <dbReference type="NCBI Taxonomy" id="104777"/>
    <lineage>
        <taxon>Eukaryota</taxon>
        <taxon>Metazoa</taxon>
        <taxon>Spiralia</taxon>
        <taxon>Gnathifera</taxon>
        <taxon>Rotifera</taxon>
        <taxon>Eurotatoria</taxon>
        <taxon>Monogononta</taxon>
        <taxon>Pseudotrocha</taxon>
        <taxon>Ploima</taxon>
        <taxon>Brachionidae</taxon>
        <taxon>Brachionus</taxon>
    </lineage>
</organism>
<gene>
    <name evidence="1" type="ORF">OXX778_LOCUS22929</name>
</gene>
<dbReference type="EMBL" id="CAJNOC010010645">
    <property type="protein sequence ID" value="CAF1141859.1"/>
    <property type="molecule type" value="Genomic_DNA"/>
</dbReference>
<dbReference type="OrthoDB" id="6612923at2759"/>
<evidence type="ECO:0000313" key="1">
    <source>
        <dbReference type="EMBL" id="CAF1141859.1"/>
    </source>
</evidence>
<comment type="caution">
    <text evidence="1">The sequence shown here is derived from an EMBL/GenBank/DDBJ whole genome shotgun (WGS) entry which is preliminary data.</text>
</comment>
<name>A0A814S1Q4_9BILA</name>
<keyword evidence="2" id="KW-1185">Reference proteome</keyword>
<sequence>MRTNNEFRSTANLAKLNNETVFGIKGYTPLLNIVNLPVQAPLDYMHLILQGHTK</sequence>
<dbReference type="AlphaFoldDB" id="A0A814S1Q4"/>
<accession>A0A814S1Q4</accession>
<protein>
    <submittedName>
        <fullName evidence="1">Uncharacterized protein</fullName>
    </submittedName>
</protein>
<proteinExistence type="predicted"/>